<dbReference type="HOGENOM" id="CLU_1428886_0_0_1"/>
<accession>L8WP32</accession>
<dbReference type="EMBL" id="AFRT01002260">
    <property type="protein sequence ID" value="ELU38104.1"/>
    <property type="molecule type" value="Genomic_DNA"/>
</dbReference>
<feature type="region of interest" description="Disordered" evidence="1">
    <location>
        <begin position="165"/>
        <end position="190"/>
    </location>
</feature>
<feature type="compositionally biased region" description="Polar residues" evidence="1">
    <location>
        <begin position="165"/>
        <end position="176"/>
    </location>
</feature>
<comment type="caution">
    <text evidence="2">The sequence shown here is derived from an EMBL/GenBank/DDBJ whole genome shotgun (WGS) entry which is preliminary data.</text>
</comment>
<proteinExistence type="predicted"/>
<evidence type="ECO:0000313" key="2">
    <source>
        <dbReference type="EMBL" id="ELU38104.1"/>
    </source>
</evidence>
<reference evidence="2 3" key="1">
    <citation type="journal article" date="2013" name="Nat. Commun.">
        <title>The evolution and pathogenic mechanisms of the rice sheath blight pathogen.</title>
        <authorList>
            <person name="Zheng A."/>
            <person name="Lin R."/>
            <person name="Xu L."/>
            <person name="Qin P."/>
            <person name="Tang C."/>
            <person name="Ai P."/>
            <person name="Zhang D."/>
            <person name="Liu Y."/>
            <person name="Sun Z."/>
            <person name="Feng H."/>
            <person name="Wang Y."/>
            <person name="Chen Y."/>
            <person name="Liang X."/>
            <person name="Fu R."/>
            <person name="Li Q."/>
            <person name="Zhang J."/>
            <person name="Yu X."/>
            <person name="Xie Z."/>
            <person name="Ding L."/>
            <person name="Guan P."/>
            <person name="Tang J."/>
            <person name="Liang Y."/>
            <person name="Wang S."/>
            <person name="Deng Q."/>
            <person name="Li S."/>
            <person name="Zhu J."/>
            <person name="Wang L."/>
            <person name="Liu H."/>
            <person name="Li P."/>
        </authorList>
    </citation>
    <scope>NUCLEOTIDE SEQUENCE [LARGE SCALE GENOMIC DNA]</scope>
    <source>
        <strain evidence="3">AG-1 IA</strain>
    </source>
</reference>
<evidence type="ECO:0000313" key="3">
    <source>
        <dbReference type="Proteomes" id="UP000011668"/>
    </source>
</evidence>
<organism evidence="2 3">
    <name type="scientific">Thanatephorus cucumeris (strain AG1-IA)</name>
    <name type="common">Rice sheath blight fungus</name>
    <name type="synonym">Rhizoctonia solani</name>
    <dbReference type="NCBI Taxonomy" id="983506"/>
    <lineage>
        <taxon>Eukaryota</taxon>
        <taxon>Fungi</taxon>
        <taxon>Dikarya</taxon>
        <taxon>Basidiomycota</taxon>
        <taxon>Agaricomycotina</taxon>
        <taxon>Agaricomycetes</taxon>
        <taxon>Cantharellales</taxon>
        <taxon>Ceratobasidiaceae</taxon>
        <taxon>Rhizoctonia</taxon>
        <taxon>Rhizoctonia solani AG-1</taxon>
    </lineage>
</organism>
<protein>
    <submittedName>
        <fullName evidence="2">Uncharacterized protein</fullName>
    </submittedName>
</protein>
<dbReference type="AlphaFoldDB" id="L8WP32"/>
<dbReference type="Proteomes" id="UP000011668">
    <property type="component" value="Unassembled WGS sequence"/>
</dbReference>
<name>L8WP32_THACA</name>
<gene>
    <name evidence="2" type="ORF">AG1IA_07872</name>
</gene>
<feature type="compositionally biased region" description="Basic and acidic residues" evidence="1">
    <location>
        <begin position="177"/>
        <end position="190"/>
    </location>
</feature>
<sequence length="190" mass="20830">MITFTAINLLEPGPMLDHFHGTIEGELESYQTSVAYANTRGYMYALLGDLVPFVSNHTCANKTDCAVKLTAIRASTPTALRVIAMYVHRFTLAAMCTVYINHGEPPKWGFFGRQNSRVISGVLAKPDGTSMNLPPNSPLGPFEIRVSCGFSVLLGLTANSLKRSNFPSSDRLSMRQSFDEPRATQDGHTQ</sequence>
<keyword evidence="3" id="KW-1185">Reference proteome</keyword>
<evidence type="ECO:0000256" key="1">
    <source>
        <dbReference type="SAM" id="MobiDB-lite"/>
    </source>
</evidence>